<keyword evidence="2" id="KW-0812">Transmembrane</keyword>
<dbReference type="InterPro" id="IPR011990">
    <property type="entry name" value="TPR-like_helical_dom_sf"/>
</dbReference>
<dbReference type="SUPFAM" id="SSF48452">
    <property type="entry name" value="TPR-like"/>
    <property type="match status" value="1"/>
</dbReference>
<proteinExistence type="predicted"/>
<reference evidence="5" key="1">
    <citation type="submission" date="2016-10" db="EMBL/GenBank/DDBJ databases">
        <authorList>
            <person name="Varghese N."/>
            <person name="Submissions S."/>
        </authorList>
    </citation>
    <scope>NUCLEOTIDE SEQUENCE [LARGE SCALE GENOMIC DNA]</scope>
    <source>
        <strain evidence="5">DSM 3384</strain>
    </source>
</reference>
<keyword evidence="1" id="KW-0802">TPR repeat</keyword>
<dbReference type="EMBL" id="FNLL01000015">
    <property type="protein sequence ID" value="SDU59268.1"/>
    <property type="molecule type" value="Genomic_DNA"/>
</dbReference>
<dbReference type="RefSeq" id="WP_092237704.1">
    <property type="nucleotide sequence ID" value="NZ_FNLL01000015.1"/>
</dbReference>
<feature type="transmembrane region" description="Helical" evidence="2">
    <location>
        <begin position="470"/>
        <end position="493"/>
    </location>
</feature>
<dbReference type="InterPro" id="IPR025738">
    <property type="entry name" value="BatD"/>
</dbReference>
<dbReference type="InterPro" id="IPR003646">
    <property type="entry name" value="SH3-like_bac-type"/>
</dbReference>
<evidence type="ECO:0000259" key="3">
    <source>
        <dbReference type="SMART" id="SM00287"/>
    </source>
</evidence>
<keyword evidence="2" id="KW-1133">Transmembrane helix</keyword>
<keyword evidence="5" id="KW-1185">Reference proteome</keyword>
<keyword evidence="2" id="KW-0472">Membrane</keyword>
<dbReference type="SMART" id="SM00287">
    <property type="entry name" value="SH3b"/>
    <property type="match status" value="1"/>
</dbReference>
<accession>A0A1H2JSZ3</accession>
<dbReference type="Proteomes" id="UP000199608">
    <property type="component" value="Unassembled WGS sequence"/>
</dbReference>
<dbReference type="Gene3D" id="2.30.30.40">
    <property type="entry name" value="SH3 Domains"/>
    <property type="match status" value="1"/>
</dbReference>
<dbReference type="Gene3D" id="1.25.40.10">
    <property type="entry name" value="Tetratricopeptide repeat domain"/>
    <property type="match status" value="1"/>
</dbReference>
<dbReference type="PANTHER" id="PTHR40940">
    <property type="entry name" value="PROTEIN BATD-RELATED"/>
    <property type="match status" value="1"/>
</dbReference>
<protein>
    <submittedName>
        <fullName evidence="4">Oxygen tolerance</fullName>
    </submittedName>
</protein>
<feature type="domain" description="SH3b" evidence="3">
    <location>
        <begin position="787"/>
        <end position="847"/>
    </location>
</feature>
<gene>
    <name evidence="4" type="ORF">SAMN04487931_11513</name>
</gene>
<feature type="repeat" description="TPR" evidence="1">
    <location>
        <begin position="660"/>
        <end position="693"/>
    </location>
</feature>
<dbReference type="SMART" id="SM00028">
    <property type="entry name" value="TPR"/>
    <property type="match status" value="1"/>
</dbReference>
<dbReference type="Pfam" id="PF13584">
    <property type="entry name" value="BatD"/>
    <property type="match status" value="2"/>
</dbReference>
<feature type="transmembrane region" description="Helical" evidence="2">
    <location>
        <begin position="762"/>
        <end position="782"/>
    </location>
</feature>
<feature type="transmembrane region" description="Helical" evidence="2">
    <location>
        <begin position="728"/>
        <end position="750"/>
    </location>
</feature>
<dbReference type="InterPro" id="IPR019734">
    <property type="entry name" value="TPR_rpt"/>
</dbReference>
<evidence type="ECO:0000313" key="5">
    <source>
        <dbReference type="Proteomes" id="UP000199608"/>
    </source>
</evidence>
<dbReference type="AlphaFoldDB" id="A0A1H2JSZ3"/>
<evidence type="ECO:0000256" key="1">
    <source>
        <dbReference type="PROSITE-ProRule" id="PRU00339"/>
    </source>
</evidence>
<organism evidence="4 5">
    <name type="scientific">Desulfobacula phenolica</name>
    <dbReference type="NCBI Taxonomy" id="90732"/>
    <lineage>
        <taxon>Bacteria</taxon>
        <taxon>Pseudomonadati</taxon>
        <taxon>Thermodesulfobacteriota</taxon>
        <taxon>Desulfobacteria</taxon>
        <taxon>Desulfobacterales</taxon>
        <taxon>Desulfobacteraceae</taxon>
        <taxon>Desulfobacula</taxon>
    </lineage>
</organism>
<evidence type="ECO:0000313" key="4">
    <source>
        <dbReference type="EMBL" id="SDU59268.1"/>
    </source>
</evidence>
<sequence length="849" mass="94124">MKKTGNDMNLKRFFLIAIVLAVFIPSMVYGFDVTAHVDKTRISISDSVFLKVEVNGGQADLDLSMIRDFKVRSRGTSSSYNFINGRSERKATYQYVLIPLAKGELKIPAIKATQDGQIAFTRQIIIHVSDQVVKSDDDKALFAKAHVAQPSLFVGQQTVFTLRFFTSKRLSGLGFESPPEFKGFSSKPFEKEKTYNLNINGVLFQVTQVDYVIIPASPGNFTIDPAVLIANVVVKSNRDPRLDSFFNDSFFSSSRSKPVRVVSNPVEINVSPVPPYEGTGKFSGLVGRFEIEGTIDGTTDGKIDGITDGTTDVITDKTTLKAGESITLTIKISGSGNIMDASPPEIDLNTDAFKVYDDNPVENIQLTQDGYEGVKIFKKALVPVNPGKYVIKPVVLIYFDVDKKAYQTISTDQIHLDVRPSEQIHLAAAPLNLSQEKSVVKQEVSLVNKDILEIKEGLEVLKDYRQIEPLFFILLLSIPAFLFSGVKLFVLVTKKDVSVEKLMEEKAKHHLKQAGKTDAGESQFLSHVYSALVAFILAKGKKRGETVTIQEARGILSDAHVDTASIEQVVELLDTIESVRFGGTKIHEVKPEALLSKTKQILKMFCLALFCMGLFSFAPQRAMADPATTFMDAVKNYKAGHFQQAAMQFETVAKNHIKNPYLFYNVANSYLKANDIGRAVLWYERALVLAPNDPDLRFNLEYANSLVKDKKESSVNIMDVLFFWDTLISVKTLQITSVFLSFVFFAWAAVRVVQQQKVFSGTGVFICSVFIIVTAITCVNFYKQSANLAAVIVADEVAVRSGVTDKSTKLFSLHAGTKVSVEEQRNGYVKIVFSKGMVGWIKVKQALII</sequence>
<evidence type="ECO:0000256" key="2">
    <source>
        <dbReference type="SAM" id="Phobius"/>
    </source>
</evidence>
<name>A0A1H2JSZ3_9BACT</name>
<dbReference type="PROSITE" id="PS50005">
    <property type="entry name" value="TPR"/>
    <property type="match status" value="1"/>
</dbReference>
<dbReference type="PANTHER" id="PTHR40940:SF2">
    <property type="entry name" value="BATD"/>
    <property type="match status" value="1"/>
</dbReference>